<keyword evidence="2" id="KW-1185">Reference proteome</keyword>
<sequence length="59" mass="6423">MESTDGENYKESDFAVNDYLVETESADGDSIESQSSDEKIGANLIPQHADILEITISVT</sequence>
<dbReference type="EMBL" id="BPLR01014038">
    <property type="protein sequence ID" value="GIY65853.1"/>
    <property type="molecule type" value="Genomic_DNA"/>
</dbReference>
<reference evidence="1 2" key="1">
    <citation type="submission" date="2021-06" db="EMBL/GenBank/DDBJ databases">
        <title>Caerostris extrusa draft genome.</title>
        <authorList>
            <person name="Kono N."/>
            <person name="Arakawa K."/>
        </authorList>
    </citation>
    <scope>NUCLEOTIDE SEQUENCE [LARGE SCALE GENOMIC DNA]</scope>
</reference>
<comment type="caution">
    <text evidence="1">The sequence shown here is derived from an EMBL/GenBank/DDBJ whole genome shotgun (WGS) entry which is preliminary data.</text>
</comment>
<evidence type="ECO:0000313" key="2">
    <source>
        <dbReference type="Proteomes" id="UP001054945"/>
    </source>
</evidence>
<proteinExistence type="predicted"/>
<feature type="non-terminal residue" evidence="1">
    <location>
        <position position="59"/>
    </location>
</feature>
<name>A0AAV4V815_CAEEX</name>
<protein>
    <submittedName>
        <fullName evidence="1">Uncharacterized protein</fullName>
    </submittedName>
</protein>
<organism evidence="1 2">
    <name type="scientific">Caerostris extrusa</name>
    <name type="common">Bark spider</name>
    <name type="synonym">Caerostris bankana</name>
    <dbReference type="NCBI Taxonomy" id="172846"/>
    <lineage>
        <taxon>Eukaryota</taxon>
        <taxon>Metazoa</taxon>
        <taxon>Ecdysozoa</taxon>
        <taxon>Arthropoda</taxon>
        <taxon>Chelicerata</taxon>
        <taxon>Arachnida</taxon>
        <taxon>Araneae</taxon>
        <taxon>Araneomorphae</taxon>
        <taxon>Entelegynae</taxon>
        <taxon>Araneoidea</taxon>
        <taxon>Araneidae</taxon>
        <taxon>Caerostris</taxon>
    </lineage>
</organism>
<dbReference type="Proteomes" id="UP001054945">
    <property type="component" value="Unassembled WGS sequence"/>
</dbReference>
<accession>A0AAV4V815</accession>
<gene>
    <name evidence="1" type="ORF">CEXT_428021</name>
</gene>
<evidence type="ECO:0000313" key="1">
    <source>
        <dbReference type="EMBL" id="GIY65853.1"/>
    </source>
</evidence>
<dbReference type="AlphaFoldDB" id="A0AAV4V815"/>